<dbReference type="EMBL" id="CP002738">
    <property type="protein sequence ID" value="AEF99224.1"/>
    <property type="molecule type" value="Genomic_DNA"/>
</dbReference>
<name>G0A5U7_METMM</name>
<dbReference type="Proteomes" id="UP000008888">
    <property type="component" value="Chromosome"/>
</dbReference>
<dbReference type="STRING" id="857087.Metme_0785"/>
<reference key="2">
    <citation type="submission" date="2011-05" db="EMBL/GenBank/DDBJ databases">
        <title>Complete genome sequence of the aerobic marine methanotroph Methylomonas methanica MC09.</title>
        <authorList>
            <person name="Boden R."/>
            <person name="Cunliffe M."/>
            <person name="Scanlan J."/>
            <person name="Moussard H."/>
            <person name="Kits K.D."/>
            <person name="Klotz M."/>
            <person name="Jetten M."/>
            <person name="Vuilleumier S."/>
            <person name="Han J."/>
            <person name="Peters L."/>
            <person name="Mikhailova N."/>
            <person name="Teshima H."/>
            <person name="Tapia R."/>
            <person name="Kyrpides N."/>
            <person name="Ivanova N."/>
            <person name="Pagani I."/>
            <person name="Cheng J.-F."/>
            <person name="Goodwin L."/>
            <person name="Han C."/>
            <person name="Hauser L."/>
            <person name="Land M."/>
            <person name="Lapidus A."/>
            <person name="Lucas S."/>
            <person name="Pitluck S."/>
            <person name="Woyke T."/>
            <person name="Stein L.Y."/>
            <person name="Murrell C."/>
        </authorList>
    </citation>
    <scope>NUCLEOTIDE SEQUENCE</scope>
    <source>
        <strain>MC09</strain>
    </source>
</reference>
<dbReference type="RefSeq" id="WP_013817495.1">
    <property type="nucleotide sequence ID" value="NC_015572.1"/>
</dbReference>
<dbReference type="OrthoDB" id="9151040at2"/>
<reference evidence="1 2" key="1">
    <citation type="journal article" date="2011" name="J. Bacteriol.">
        <title>Complete Genome Sequence of the Aerobic Marine Methanotroph Methylomonas methanica MC09.</title>
        <authorList>
            <person name="Boden R."/>
            <person name="Cunliffe M."/>
            <person name="Scanlan J."/>
            <person name="Moussard H."/>
            <person name="Kits K.D."/>
            <person name="Klotz M.G."/>
            <person name="Jetten M.S."/>
            <person name="Vuilleumier S."/>
            <person name="Han J."/>
            <person name="Peters L."/>
            <person name="Mikhailova N."/>
            <person name="Teshima H."/>
            <person name="Tapia R."/>
            <person name="Kyrpides N."/>
            <person name="Ivanova N."/>
            <person name="Pagani I."/>
            <person name="Cheng J.F."/>
            <person name="Goodwin L."/>
            <person name="Han C."/>
            <person name="Hauser L."/>
            <person name="Land M.L."/>
            <person name="Lapidus A."/>
            <person name="Lucas S."/>
            <person name="Pitluck S."/>
            <person name="Woyke T."/>
            <person name="Stein L."/>
            <person name="Murrell J.C."/>
        </authorList>
    </citation>
    <scope>NUCLEOTIDE SEQUENCE [LARGE SCALE GENOMIC DNA]</scope>
    <source>
        <strain evidence="1 2">MC09</strain>
    </source>
</reference>
<dbReference type="AlphaFoldDB" id="G0A5U7"/>
<sequence>MATSLSNQVLERIGFRRLNESETISARFHYLHVFEVRGFNVEGASLTIRSGNIDSRAYQLGVGTSVNAICRSLIQDDLTDNEQEWQKEHKCTPPYVVVHLGPTKEYSYNGTHAKFDASIVHTYDGFLDARVELKAWGEEILPSLLTGLASSFSLHDQPVKFHPTDRAFYGITESGQIVLDTQIVATGSFYCSSCLTAEKIAERLDAAVQIRKISS</sequence>
<keyword evidence="2" id="KW-1185">Reference proteome</keyword>
<protein>
    <submittedName>
        <fullName evidence="1">Uncharacterized protein</fullName>
    </submittedName>
</protein>
<gene>
    <name evidence="1" type="ordered locus">Metme_0785</name>
</gene>
<proteinExistence type="predicted"/>
<dbReference type="eggNOG" id="ENOG50342UW">
    <property type="taxonomic scope" value="Bacteria"/>
</dbReference>
<evidence type="ECO:0000313" key="2">
    <source>
        <dbReference type="Proteomes" id="UP000008888"/>
    </source>
</evidence>
<dbReference type="KEGG" id="mmt:Metme_0785"/>
<reference evidence="2" key="3">
    <citation type="submission" date="2011-05" db="EMBL/GenBank/DDBJ databases">
        <title>Complete sequence of Methylomonas methanica MC09.</title>
        <authorList>
            <consortium name="US DOE Joint Genome Institute"/>
            <person name="Lucas S."/>
            <person name="Han J."/>
            <person name="Lapidus A."/>
            <person name="Cheng J.-F."/>
            <person name="Goodwin L."/>
            <person name="Pitluck S."/>
            <person name="Peters L."/>
            <person name="Mikhailova N."/>
            <person name="Teshima H."/>
            <person name="Han C."/>
            <person name="Tapia R."/>
            <person name="Land M."/>
            <person name="Hauser L."/>
            <person name="Kyrpides N."/>
            <person name="Ivanova N."/>
            <person name="Pagani I."/>
            <person name="Stein L."/>
            <person name="Woyke T."/>
        </authorList>
    </citation>
    <scope>NUCLEOTIDE SEQUENCE [LARGE SCALE GENOMIC DNA]</scope>
    <source>
        <strain evidence="2">MC09</strain>
    </source>
</reference>
<organism evidence="1 2">
    <name type="scientific">Methylomonas methanica (strain DSM 25384 / MC09)</name>
    <dbReference type="NCBI Taxonomy" id="857087"/>
    <lineage>
        <taxon>Bacteria</taxon>
        <taxon>Pseudomonadati</taxon>
        <taxon>Pseudomonadota</taxon>
        <taxon>Gammaproteobacteria</taxon>
        <taxon>Methylococcales</taxon>
        <taxon>Methylococcaceae</taxon>
        <taxon>Methylomonas</taxon>
    </lineage>
</organism>
<dbReference type="HOGENOM" id="CLU_1281985_0_0_6"/>
<accession>G0A5U7</accession>
<evidence type="ECO:0000313" key="1">
    <source>
        <dbReference type="EMBL" id="AEF99224.1"/>
    </source>
</evidence>